<dbReference type="Pfam" id="PF01926">
    <property type="entry name" value="MMR_HSR1"/>
    <property type="match status" value="1"/>
</dbReference>
<accession>A0A1J1GU51</accession>
<dbReference type="Proteomes" id="UP000220797">
    <property type="component" value="Unassembled WGS sequence"/>
</dbReference>
<evidence type="ECO:0000259" key="6">
    <source>
        <dbReference type="Pfam" id="PF01926"/>
    </source>
</evidence>
<reference evidence="7" key="1">
    <citation type="submission" date="2015-04" db="EMBL/GenBank/DDBJ databases">
        <authorList>
            <consortium name="Pathogen Informatics"/>
        </authorList>
    </citation>
    <scope>NUCLEOTIDE SEQUENCE [LARGE SCALE GENOMIC DNA]</scope>
    <source>
        <strain evidence="7">8A</strain>
    </source>
</reference>
<evidence type="ECO:0000256" key="1">
    <source>
        <dbReference type="ARBA" id="ARBA00022490"/>
    </source>
</evidence>
<dbReference type="GeneID" id="39731562"/>
<dbReference type="GO" id="GO:0005829">
    <property type="term" value="C:cytosol"/>
    <property type="evidence" value="ECO:0007669"/>
    <property type="project" value="TreeGrafter"/>
</dbReference>
<evidence type="ECO:0000313" key="7">
    <source>
        <dbReference type="EMBL" id="CRG95817.1"/>
    </source>
</evidence>
<evidence type="ECO:0000256" key="5">
    <source>
        <dbReference type="SAM" id="MobiDB-lite"/>
    </source>
</evidence>
<gene>
    <name evidence="7" type="ORF">PGAL8A_00302900</name>
</gene>
<keyword evidence="2" id="KW-0547">Nucleotide-binding</keyword>
<name>A0A1J1GU51_PLAGA</name>
<keyword evidence="4" id="KW-0342">GTP-binding</keyword>
<evidence type="ECO:0000256" key="4">
    <source>
        <dbReference type="ARBA" id="ARBA00023134"/>
    </source>
</evidence>
<evidence type="ECO:0000313" key="8">
    <source>
        <dbReference type="Proteomes" id="UP000220797"/>
    </source>
</evidence>
<dbReference type="GO" id="GO:0003924">
    <property type="term" value="F:GTPase activity"/>
    <property type="evidence" value="ECO:0007669"/>
    <property type="project" value="InterPro"/>
</dbReference>
<dbReference type="VEuPathDB" id="PlasmoDB:PGAL8A_00302900"/>
<dbReference type="PANTHER" id="PTHR45709:SF2">
    <property type="entry name" value="LARGE SUBUNIT GTPASE 1 HOMOLOG"/>
    <property type="match status" value="1"/>
</dbReference>
<comment type="caution">
    <text evidence="7">The sequence shown here is derived from an EMBL/GenBank/DDBJ whole genome shotgun (WGS) entry which is preliminary data.</text>
</comment>
<dbReference type="OrthoDB" id="61815at2759"/>
<dbReference type="PANTHER" id="PTHR45709">
    <property type="entry name" value="LARGE SUBUNIT GTPASE 1 HOMOLOG-RELATED"/>
    <property type="match status" value="1"/>
</dbReference>
<feature type="compositionally biased region" description="Acidic residues" evidence="5">
    <location>
        <begin position="210"/>
        <end position="244"/>
    </location>
</feature>
<keyword evidence="3" id="KW-0378">Hydrolase</keyword>
<dbReference type="InterPro" id="IPR027417">
    <property type="entry name" value="P-loop_NTPase"/>
</dbReference>
<dbReference type="RefSeq" id="XP_028528625.1">
    <property type="nucleotide sequence ID" value="XM_028672031.1"/>
</dbReference>
<dbReference type="InterPro" id="IPR006073">
    <property type="entry name" value="GTP-bd"/>
</dbReference>
<feature type="domain" description="G" evidence="6">
    <location>
        <begin position="603"/>
        <end position="658"/>
    </location>
</feature>
<evidence type="ECO:0000256" key="3">
    <source>
        <dbReference type="ARBA" id="ARBA00022801"/>
    </source>
</evidence>
<protein>
    <submittedName>
        <fullName evidence="7">Large ribosomal subunit associated GTPase, putative</fullName>
    </submittedName>
</protein>
<feature type="compositionally biased region" description="Basic and acidic residues" evidence="5">
    <location>
        <begin position="194"/>
        <end position="209"/>
    </location>
</feature>
<keyword evidence="8" id="KW-1185">Reference proteome</keyword>
<dbReference type="AlphaFoldDB" id="A0A1J1GU51"/>
<evidence type="ECO:0000256" key="2">
    <source>
        <dbReference type="ARBA" id="ARBA00022741"/>
    </source>
</evidence>
<dbReference type="GO" id="GO:0005525">
    <property type="term" value="F:GTP binding"/>
    <property type="evidence" value="ECO:0007669"/>
    <property type="project" value="UniProtKB-KW"/>
</dbReference>
<dbReference type="EMBL" id="CVMV01000045">
    <property type="protein sequence ID" value="CRG95817.1"/>
    <property type="molecule type" value="Genomic_DNA"/>
</dbReference>
<proteinExistence type="predicted"/>
<organism evidence="7 8">
    <name type="scientific">Plasmodium gallinaceum</name>
    <dbReference type="NCBI Taxonomy" id="5849"/>
    <lineage>
        <taxon>Eukaryota</taxon>
        <taxon>Sar</taxon>
        <taxon>Alveolata</taxon>
        <taxon>Apicomplexa</taxon>
        <taxon>Aconoidasida</taxon>
        <taxon>Haemosporida</taxon>
        <taxon>Plasmodiidae</taxon>
        <taxon>Plasmodium</taxon>
        <taxon>Plasmodium (Haemamoeba)</taxon>
    </lineage>
</organism>
<dbReference type="Gene3D" id="3.40.50.300">
    <property type="entry name" value="P-loop containing nucleotide triphosphate hydrolases"/>
    <property type="match status" value="1"/>
</dbReference>
<feature type="region of interest" description="Disordered" evidence="5">
    <location>
        <begin position="186"/>
        <end position="261"/>
    </location>
</feature>
<dbReference type="InterPro" id="IPR043358">
    <property type="entry name" value="GNL1-like"/>
</dbReference>
<dbReference type="SUPFAM" id="SSF52540">
    <property type="entry name" value="P-loop containing nucleoside triphosphate hydrolases"/>
    <property type="match status" value="1"/>
</dbReference>
<keyword evidence="1" id="KW-0963">Cytoplasm</keyword>
<sequence>MGVFKKNRTKQHNCMGRSLMRNKLTKKEISENILYSKIGCDQEKNLSKKCSILNKESVDDYLDNQLIINNIEVTKVFVQKNEIKEKRNFLNENKNVNVQHIVLPIPGRALFLSREDKINLIINERENTNIKKKKKKNVKKITFLMSGKNIVPINVCIPKKEESKKQKIKSLKKSLKYKRNEEKKIKNNNYSVENHNDILEENENKRETYENEEIESENEKDIDENEEIESENEKDIDDNEEIESENEKDMNDNEEIESENESWNKIIEDENEKNELRYVQSEGGIEKKKYDNEISGEYICGNFLNKKSEHGEYKDEDSNLLNNSDMNKNNLSYDFKYVYMYEELGKKYRENNSKTNLSKENVEKYEMEYFVEWRKLLSDIEEREGYIVTPYEKNIEYWKQLWRVIEKSHVLFYIIDARNPLFFYCKGLEYYVKKVDYRKKIIIILNKADFLNFEQRKIWANYFEERNVQFVFFSALRELYHQNKIVIENYSEIDYNKDKNKHDTIFKRENPIENDNYIENIKTNIEDNNISKNKKKDENINDDKKNIINVGFGNLSYETKKNDNTDILSVDDLINLIKKTKLEIINLYHEIEMGTFTTPNYMVGFIGYPNVGKSSIINCLIGEKKVSVSRQPGKTKHFQTIFLKNLHFSLCDCPGLIFPSLVFSKYDLVINGVFSIDHYKGDFIDIVQILCNIIPIQLCDYYKISNNIIHEVKNEKQEKIFFLDATEFLHAFCTSRKYVSGGKGGLLNFNFATRLIVRDFISGKLIYIFLPSYFMNNSNIYQKKELQDDIYSIKQIEEELLNDQNTTEEIAVTKRKFRYMQKKMIKGKNVMKYSIN</sequence>
<dbReference type="CDD" id="cd01857">
    <property type="entry name" value="HSR1_MMR1"/>
    <property type="match status" value="1"/>
</dbReference>